<evidence type="ECO:0000313" key="1">
    <source>
        <dbReference type="EMBL" id="KAJ6418313.1"/>
    </source>
</evidence>
<evidence type="ECO:0000313" key="2">
    <source>
        <dbReference type="Proteomes" id="UP001162972"/>
    </source>
</evidence>
<accession>A0AAD6K7B3</accession>
<comment type="caution">
    <text evidence="1">The sequence shown here is derived from an EMBL/GenBank/DDBJ whole genome shotgun (WGS) entry which is preliminary data.</text>
</comment>
<sequence length="118" mass="13440">MLGYVVESLEKKSKVLRANSSEKFKREIKTHPLSLSLSLSLCVCVERIITKPMVRASFFMSQLSTSLGKKRTLYYAFFYFLLLETITRCTPRVLVLATSSNHTRCKQAVALTVQKEEA</sequence>
<dbReference type="Proteomes" id="UP001162972">
    <property type="component" value="Chromosome 12"/>
</dbReference>
<gene>
    <name evidence="1" type="ORF">OIU84_001651</name>
</gene>
<organism evidence="1 2">
    <name type="scientific">Salix udensis</name>
    <dbReference type="NCBI Taxonomy" id="889485"/>
    <lineage>
        <taxon>Eukaryota</taxon>
        <taxon>Viridiplantae</taxon>
        <taxon>Streptophyta</taxon>
        <taxon>Embryophyta</taxon>
        <taxon>Tracheophyta</taxon>
        <taxon>Spermatophyta</taxon>
        <taxon>Magnoliopsida</taxon>
        <taxon>eudicotyledons</taxon>
        <taxon>Gunneridae</taxon>
        <taxon>Pentapetalae</taxon>
        <taxon>rosids</taxon>
        <taxon>fabids</taxon>
        <taxon>Malpighiales</taxon>
        <taxon>Salicaceae</taxon>
        <taxon>Saliceae</taxon>
        <taxon>Salix</taxon>
    </lineage>
</organism>
<dbReference type="AlphaFoldDB" id="A0AAD6K7B3"/>
<protein>
    <submittedName>
        <fullName evidence="1">Uncharacterized protein</fullName>
    </submittedName>
</protein>
<name>A0AAD6K7B3_9ROSI</name>
<reference evidence="1 2" key="1">
    <citation type="journal article" date="2023" name="Int. J. Mol. Sci.">
        <title>De Novo Assembly and Annotation of 11 Diverse Shrub Willow (Salix) Genomes Reveals Novel Gene Organization in Sex-Linked Regions.</title>
        <authorList>
            <person name="Hyden B."/>
            <person name="Feng K."/>
            <person name="Yates T.B."/>
            <person name="Jawdy S."/>
            <person name="Cereghino C."/>
            <person name="Smart L.B."/>
            <person name="Muchero W."/>
        </authorList>
    </citation>
    <scope>NUCLEOTIDE SEQUENCE [LARGE SCALE GENOMIC DNA]</scope>
    <source>
        <tissue evidence="1">Shoot tip</tissue>
    </source>
</reference>
<keyword evidence="2" id="KW-1185">Reference proteome</keyword>
<dbReference type="EMBL" id="JAPFFJ010000010">
    <property type="protein sequence ID" value="KAJ6418313.1"/>
    <property type="molecule type" value="Genomic_DNA"/>
</dbReference>
<proteinExistence type="predicted"/>